<dbReference type="Pfam" id="PF05130">
    <property type="entry name" value="FlgN"/>
    <property type="match status" value="1"/>
</dbReference>
<dbReference type="InterPro" id="IPR007809">
    <property type="entry name" value="FlgN-like"/>
</dbReference>
<organism evidence="2 3">
    <name type="scientific">Paenibacillus apiarius</name>
    <dbReference type="NCBI Taxonomy" id="46240"/>
    <lineage>
        <taxon>Bacteria</taxon>
        <taxon>Bacillati</taxon>
        <taxon>Bacillota</taxon>
        <taxon>Bacilli</taxon>
        <taxon>Bacillales</taxon>
        <taxon>Paenibacillaceae</taxon>
        <taxon>Paenibacillus</taxon>
    </lineage>
</organism>
<dbReference type="Proteomes" id="UP001207626">
    <property type="component" value="Unassembled WGS sequence"/>
</dbReference>
<dbReference type="InterPro" id="IPR036679">
    <property type="entry name" value="FlgN-like_sf"/>
</dbReference>
<evidence type="ECO:0000313" key="2">
    <source>
        <dbReference type="EMBL" id="MCY9520316.1"/>
    </source>
</evidence>
<comment type="caution">
    <text evidence="2">The sequence shown here is derived from an EMBL/GenBank/DDBJ whole genome shotgun (WGS) entry which is preliminary data.</text>
</comment>
<evidence type="ECO:0000256" key="1">
    <source>
        <dbReference type="ARBA" id="ARBA00022795"/>
    </source>
</evidence>
<accession>A0ABT4DSP7</accession>
<proteinExistence type="predicted"/>
<protein>
    <submittedName>
        <fullName evidence="2">Flagellar protein FlgN</fullName>
    </submittedName>
</protein>
<gene>
    <name evidence="2" type="ORF">M5X09_11580</name>
</gene>
<sequence>MSASALIDVLNRMETVYQQLESIGEAKTRVIIQNDIKELVRMSNQESKWLKGLSALEEEREGVVHAFLQSKGIKSKLQLSLTEIMKLVFDAQERTEIMAVQERIAATLQRLKQVNDHNQTLIEQSLHFVEYQLNLFIDYSEQDMLYHRPEQSASSYSRPGMLDTRA</sequence>
<keyword evidence="2" id="KW-0969">Cilium</keyword>
<keyword evidence="2" id="KW-0966">Cell projection</keyword>
<keyword evidence="1" id="KW-1005">Bacterial flagellum biogenesis</keyword>
<dbReference type="Gene3D" id="1.20.58.300">
    <property type="entry name" value="FlgN-like"/>
    <property type="match status" value="1"/>
</dbReference>
<reference evidence="2 3" key="1">
    <citation type="submission" date="2022-05" db="EMBL/GenBank/DDBJ databases">
        <title>Genome Sequencing of Bee-Associated Microbes.</title>
        <authorList>
            <person name="Dunlap C."/>
        </authorList>
    </citation>
    <scope>NUCLEOTIDE SEQUENCE [LARGE SCALE GENOMIC DNA]</scope>
    <source>
        <strain evidence="2 3">NRRL NRS-1438</strain>
    </source>
</reference>
<keyword evidence="2" id="KW-0282">Flagellum</keyword>
<dbReference type="RefSeq" id="WP_087433998.1">
    <property type="nucleotide sequence ID" value="NZ_JAMDLV010000017.1"/>
</dbReference>
<evidence type="ECO:0000313" key="3">
    <source>
        <dbReference type="Proteomes" id="UP001207626"/>
    </source>
</evidence>
<dbReference type="EMBL" id="JAMDLW010000014">
    <property type="protein sequence ID" value="MCY9520316.1"/>
    <property type="molecule type" value="Genomic_DNA"/>
</dbReference>
<dbReference type="SUPFAM" id="SSF140566">
    <property type="entry name" value="FlgN-like"/>
    <property type="match status" value="1"/>
</dbReference>
<keyword evidence="3" id="KW-1185">Reference proteome</keyword>
<name>A0ABT4DSP7_9BACL</name>